<name>A0ACC3C6G5_PYRYE</name>
<proteinExistence type="predicted"/>
<evidence type="ECO:0000313" key="2">
    <source>
        <dbReference type="Proteomes" id="UP000798662"/>
    </source>
</evidence>
<gene>
    <name evidence="1" type="ORF">I4F81_008231</name>
</gene>
<accession>A0ACC3C6G5</accession>
<protein>
    <submittedName>
        <fullName evidence="1">Uncharacterized protein</fullName>
    </submittedName>
</protein>
<dbReference type="Proteomes" id="UP000798662">
    <property type="component" value="Chromosome 2"/>
</dbReference>
<comment type="caution">
    <text evidence="1">The sequence shown here is derived from an EMBL/GenBank/DDBJ whole genome shotgun (WGS) entry which is preliminary data.</text>
</comment>
<evidence type="ECO:0000313" key="1">
    <source>
        <dbReference type="EMBL" id="KAK1865705.1"/>
    </source>
</evidence>
<organism evidence="1 2">
    <name type="scientific">Pyropia yezoensis</name>
    <name type="common">Susabi-nori</name>
    <name type="synonym">Porphyra yezoensis</name>
    <dbReference type="NCBI Taxonomy" id="2788"/>
    <lineage>
        <taxon>Eukaryota</taxon>
        <taxon>Rhodophyta</taxon>
        <taxon>Bangiophyceae</taxon>
        <taxon>Bangiales</taxon>
        <taxon>Bangiaceae</taxon>
        <taxon>Pyropia</taxon>
    </lineage>
</organism>
<dbReference type="EMBL" id="CM020619">
    <property type="protein sequence ID" value="KAK1865705.1"/>
    <property type="molecule type" value="Genomic_DNA"/>
</dbReference>
<sequence>MAPAATLVAALILGASLLAGTPAAVPTGGAADAAAASAADATLTESINDVQVLVLKNTCDDACQADTVAQAEAAGCDHVRLFPTLRMAAVRCAPAAARDGSVSADASSGGGVDLARLPGVESTSPDAIVRTGSAAGGSARVAVDGEPAAVRQAPSSVPWGLDRINQAALPLDGQADTSACFPRRGAGVTVYVVDSGINAGHAQFEERASGVVAPGATYKTAEDLNGHGSHVAGTVAGKSTGVAPAATVVGVRGSDAYGDASIANLLSGIEYVAAIKTRDRRRKVVLNGSFGGDTPATVPWTVAAERAAAAGVIVAVAAGNDPVDACRNNPARAAGVLTVAALTEQDQLASFSARGTRCVAAAAPGVGILSVDAFTPAGLKQLSGTSMASPHVAGLAALVLAEDPAGADLDAAEVLRRITRGAPTVGGYPLAWANPACGAAAGVN</sequence>
<keyword evidence="2" id="KW-1185">Reference proteome</keyword>
<reference evidence="1" key="1">
    <citation type="submission" date="2019-11" db="EMBL/GenBank/DDBJ databases">
        <title>Nori genome reveals adaptations in red seaweeds to the harsh intertidal environment.</title>
        <authorList>
            <person name="Wang D."/>
            <person name="Mao Y."/>
        </authorList>
    </citation>
    <scope>NUCLEOTIDE SEQUENCE</scope>
    <source>
        <tissue evidence="1">Gametophyte</tissue>
    </source>
</reference>